<dbReference type="RefSeq" id="WP_394011617.1">
    <property type="nucleotide sequence ID" value="NZ_JBGMEH010000006.1"/>
</dbReference>
<dbReference type="SUPFAM" id="SSF54913">
    <property type="entry name" value="GlnB-like"/>
    <property type="match status" value="1"/>
</dbReference>
<dbReference type="InterPro" id="IPR015867">
    <property type="entry name" value="N-reg_PII/ATP_PRibTrfase_C"/>
</dbReference>
<dbReference type="InterPro" id="IPR011322">
    <property type="entry name" value="N-reg_PII-like_a/b"/>
</dbReference>
<dbReference type="Proteomes" id="UP001638015">
    <property type="component" value="Unassembled WGS sequence"/>
</dbReference>
<gene>
    <name evidence="1" type="ORF">ACCQ40_04665</name>
</gene>
<evidence type="ECO:0000313" key="2">
    <source>
        <dbReference type="Proteomes" id="UP001638015"/>
    </source>
</evidence>
<dbReference type="InterPro" id="IPR010375">
    <property type="entry name" value="CdAMP_rec"/>
</dbReference>
<dbReference type="EMBL" id="JBGMEH010000006">
    <property type="protein sequence ID" value="MFO3716078.1"/>
    <property type="molecule type" value="Genomic_DNA"/>
</dbReference>
<proteinExistence type="predicted"/>
<keyword evidence="2" id="KW-1185">Reference proteome</keyword>
<sequence length="109" mass="11934">MKLLIAIVQDADVNFLMDALTESSYRVTRLSTTGGFLKKGNTTLLIGVEEENLDDVLSIIENNCKRRNTTTTIINPSAESSLLSNTVPVDITVGGATIFILDVDQYIRL</sequence>
<reference evidence="1 2" key="1">
    <citation type="journal article" date="2025" name="Anaerobe">
        <title>Description of Anaerococcus kampingiae sp. nov., Anaerococcus groningensis sp. nov., Anaerococcus martiniensis sp. nov., and Anaerococcus cruorum sp. nov., isolated from human clinical specimens.</title>
        <authorList>
            <person name="Boiten K.E."/>
            <person name="Meijer J."/>
            <person name="van Wezel E.M."/>
            <person name="Veloo A.C.M."/>
        </authorList>
    </citation>
    <scope>NUCLEOTIDE SEQUENCE [LARGE SCALE GENOMIC DNA]</scope>
    <source>
        <strain evidence="1 2">ENR1039</strain>
    </source>
</reference>
<protein>
    <submittedName>
        <fullName evidence="1">Cyclic-di-AMP receptor</fullName>
    </submittedName>
</protein>
<comment type="caution">
    <text evidence="1">The sequence shown here is derived from an EMBL/GenBank/DDBJ whole genome shotgun (WGS) entry which is preliminary data.</text>
</comment>
<dbReference type="PANTHER" id="PTHR38456">
    <property type="entry name" value="CYCLIC DI-AMP RECEPTOR A"/>
    <property type="match status" value="1"/>
</dbReference>
<evidence type="ECO:0000313" key="1">
    <source>
        <dbReference type="EMBL" id="MFO3716078.1"/>
    </source>
</evidence>
<dbReference type="Pfam" id="PF06153">
    <property type="entry name" value="CdAMP_rec"/>
    <property type="match status" value="1"/>
</dbReference>
<dbReference type="Gene3D" id="3.30.70.120">
    <property type="match status" value="1"/>
</dbReference>
<organism evidence="1 2">
    <name type="scientific">Anaerococcus cruorum</name>
    <dbReference type="NCBI Taxonomy" id="3115617"/>
    <lineage>
        <taxon>Bacteria</taxon>
        <taxon>Bacillati</taxon>
        <taxon>Bacillota</taxon>
        <taxon>Tissierellia</taxon>
        <taxon>Tissierellales</taxon>
        <taxon>Peptoniphilaceae</taxon>
        <taxon>Anaerococcus</taxon>
    </lineage>
</organism>
<accession>A0ABW9MW69</accession>
<keyword evidence="1" id="KW-0675">Receptor</keyword>
<name>A0ABW9MW69_9FIRM</name>
<dbReference type="PANTHER" id="PTHR38456:SF1">
    <property type="entry name" value="CYCLIC DI-AMP RECEPTOR A"/>
    <property type="match status" value="1"/>
</dbReference>